<evidence type="ECO:0000313" key="11">
    <source>
        <dbReference type="EMBL" id="HJC36250.1"/>
    </source>
</evidence>
<dbReference type="EC" id="3.1.13.1" evidence="8"/>
<dbReference type="Pfam" id="PF08206">
    <property type="entry name" value="OB_RNB"/>
    <property type="match status" value="1"/>
</dbReference>
<gene>
    <name evidence="8 11" type="primary">rnr</name>
    <name evidence="11" type="ORF">H9702_03880</name>
</gene>
<name>A0A9D2NPP5_9FIRM</name>
<accession>A0A9D2NPP5</accession>
<evidence type="ECO:0000256" key="6">
    <source>
        <dbReference type="ARBA" id="ARBA00022839"/>
    </source>
</evidence>
<dbReference type="InterPro" id="IPR003029">
    <property type="entry name" value="S1_domain"/>
</dbReference>
<dbReference type="InterPro" id="IPR004476">
    <property type="entry name" value="RNase_II/RNase_R"/>
</dbReference>
<sequence length="707" mass="81907">MDDHPEHHFSAHEIGEKLNVQGSAQHRRLMRELNALEDEMLLARDDSDGYQRAERLGYFQGTLRVNAKGFGFIDLDEVSYYVAKEHLHLAMDQDVVLARILQGGSHETECEVIRILAHGNTRFVGVVKKDRKQFYFLPDKDLGKRRITVTNYAQFPLVHDSKVLVEIDSYGRELKGHITRVLGYKYDPGIDILSLLVEHDIFTEFAPETLEEIRNVPDAIDDAMIEKGRHDLRDLLTITIDGDDARDFDDAISIQKLPEGYRLWVHIADVSYYVRPGTALDREAYRRGTSVYVTDRVVPMLPQVLSNGICSLNPHEDRFTITVQMDIAKDGSVRESQIYPAIIRSDERMTYGNVNRIMAKDERLVRRYAHLLLMIDNMMGCSALIRKRRHDLGAVNFETRESKIIVDEKGVPQQIVLRERGESERMIEDFMIAANECVAAYMKWMDLPAMYRVHEQPEAKKVRAFAKVAKTLGYSFVVNVAQVYPGQFQRLLEEAQGEDNFDVLSAYMLRSMQKARYDAQCLGHFGLGLKEYLHFTSPIRRYPDLVVHRMLRKYVFAQDQDATAMKRDQEWIAQAAEHASVRERCAQEAERAVDDMKKAQYMEQFVGRTYTGKISGITRFGMFVELEDTVEGLVHVSTMKDDRYQYHEEALALIGEHTAKQYRMGQQVRVKCVGANRWKRQVDFELIEKSRRQRPPQRARRRRRQKA</sequence>
<dbReference type="InterPro" id="IPR011805">
    <property type="entry name" value="RNase_R"/>
</dbReference>
<protein>
    <recommendedName>
        <fullName evidence="8">Ribonuclease R</fullName>
        <shortName evidence="8">RNase R</shortName>
        <ecNumber evidence="8">3.1.13.1</ecNumber>
    </recommendedName>
</protein>
<evidence type="ECO:0000313" key="12">
    <source>
        <dbReference type="Proteomes" id="UP000823896"/>
    </source>
</evidence>
<keyword evidence="7 8" id="KW-0694">RNA-binding</keyword>
<evidence type="ECO:0000256" key="8">
    <source>
        <dbReference type="HAMAP-Rule" id="MF_01895"/>
    </source>
</evidence>
<dbReference type="NCBIfam" id="TIGR02063">
    <property type="entry name" value="RNase_R"/>
    <property type="match status" value="1"/>
</dbReference>
<evidence type="ECO:0000256" key="1">
    <source>
        <dbReference type="ARBA" id="ARBA00001849"/>
    </source>
</evidence>
<dbReference type="AlphaFoldDB" id="A0A9D2NPP5"/>
<comment type="function">
    <text evidence="8">3'-5' exoribonuclease that releases 5'-nucleoside monophosphates and is involved in maturation of structured RNAs.</text>
</comment>
<keyword evidence="3 8" id="KW-0963">Cytoplasm</keyword>
<evidence type="ECO:0000256" key="4">
    <source>
        <dbReference type="ARBA" id="ARBA00022722"/>
    </source>
</evidence>
<dbReference type="InterPro" id="IPR022966">
    <property type="entry name" value="RNase_II/R_CS"/>
</dbReference>
<evidence type="ECO:0000256" key="9">
    <source>
        <dbReference type="SAM" id="Coils"/>
    </source>
</evidence>
<keyword evidence="5 8" id="KW-0378">Hydrolase</keyword>
<keyword evidence="9" id="KW-0175">Coiled coil</keyword>
<dbReference type="NCBIfam" id="TIGR00358">
    <property type="entry name" value="3_prime_RNase"/>
    <property type="match status" value="1"/>
</dbReference>
<dbReference type="SUPFAM" id="SSF50249">
    <property type="entry name" value="Nucleic acid-binding proteins"/>
    <property type="match status" value="4"/>
</dbReference>
<feature type="coiled-coil region" evidence="9">
    <location>
        <begin position="19"/>
        <end position="46"/>
    </location>
</feature>
<dbReference type="HAMAP" id="MF_01895">
    <property type="entry name" value="RNase_R"/>
    <property type="match status" value="1"/>
</dbReference>
<dbReference type="PANTHER" id="PTHR23355">
    <property type="entry name" value="RIBONUCLEASE"/>
    <property type="match status" value="1"/>
</dbReference>
<evidence type="ECO:0000256" key="3">
    <source>
        <dbReference type="ARBA" id="ARBA00022490"/>
    </source>
</evidence>
<dbReference type="Gene3D" id="2.40.50.140">
    <property type="entry name" value="Nucleic acid-binding proteins"/>
    <property type="match status" value="2"/>
</dbReference>
<evidence type="ECO:0000256" key="2">
    <source>
        <dbReference type="ARBA" id="ARBA00004496"/>
    </source>
</evidence>
<feature type="domain" description="S1 motif" evidence="10">
    <location>
        <begin position="607"/>
        <end position="687"/>
    </location>
</feature>
<dbReference type="GO" id="GO:0006402">
    <property type="term" value="P:mRNA catabolic process"/>
    <property type="evidence" value="ECO:0007669"/>
    <property type="project" value="TreeGrafter"/>
</dbReference>
<comment type="subcellular location">
    <subcellularLocation>
        <location evidence="2 8">Cytoplasm</location>
    </subcellularLocation>
</comment>
<comment type="similarity">
    <text evidence="8">Belongs to the RNR ribonuclease family. RNase R subfamily.</text>
</comment>
<evidence type="ECO:0000256" key="7">
    <source>
        <dbReference type="ARBA" id="ARBA00022884"/>
    </source>
</evidence>
<dbReference type="Proteomes" id="UP000823896">
    <property type="component" value="Unassembled WGS sequence"/>
</dbReference>
<dbReference type="GO" id="GO:0003723">
    <property type="term" value="F:RNA binding"/>
    <property type="evidence" value="ECO:0007669"/>
    <property type="project" value="UniProtKB-UniRule"/>
</dbReference>
<dbReference type="Pfam" id="PF17876">
    <property type="entry name" value="CSD2"/>
    <property type="match status" value="1"/>
</dbReference>
<dbReference type="PROSITE" id="PS01175">
    <property type="entry name" value="RIBONUCLEASE_II"/>
    <property type="match status" value="1"/>
</dbReference>
<dbReference type="SMART" id="SM00316">
    <property type="entry name" value="S1"/>
    <property type="match status" value="1"/>
</dbReference>
<dbReference type="InterPro" id="IPR001900">
    <property type="entry name" value="RNase_II/R"/>
</dbReference>
<dbReference type="CDD" id="cd04471">
    <property type="entry name" value="S1_RNase_R"/>
    <property type="match status" value="1"/>
</dbReference>
<keyword evidence="6 8" id="KW-0269">Exonuclease</keyword>
<dbReference type="GO" id="GO:0008859">
    <property type="term" value="F:exoribonuclease II activity"/>
    <property type="evidence" value="ECO:0007669"/>
    <property type="project" value="UniProtKB-UniRule"/>
</dbReference>
<organism evidence="11 12">
    <name type="scientific">Candidatus Merdibacter merdavium</name>
    <dbReference type="NCBI Taxonomy" id="2838692"/>
    <lineage>
        <taxon>Bacteria</taxon>
        <taxon>Bacillati</taxon>
        <taxon>Bacillota</taxon>
        <taxon>Erysipelotrichia</taxon>
        <taxon>Erysipelotrichales</taxon>
        <taxon>Erysipelotrichaceae</taxon>
        <taxon>Merdibacter</taxon>
    </lineage>
</organism>
<comment type="caution">
    <text evidence="11">The sequence shown here is derived from an EMBL/GenBank/DDBJ whole genome shotgun (WGS) entry which is preliminary data.</text>
</comment>
<reference evidence="11" key="1">
    <citation type="journal article" date="2021" name="PeerJ">
        <title>Extensive microbial diversity within the chicken gut microbiome revealed by metagenomics and culture.</title>
        <authorList>
            <person name="Gilroy R."/>
            <person name="Ravi A."/>
            <person name="Getino M."/>
            <person name="Pursley I."/>
            <person name="Horton D.L."/>
            <person name="Alikhan N.F."/>
            <person name="Baker D."/>
            <person name="Gharbi K."/>
            <person name="Hall N."/>
            <person name="Watson M."/>
            <person name="Adriaenssens E.M."/>
            <person name="Foster-Nyarko E."/>
            <person name="Jarju S."/>
            <person name="Secka A."/>
            <person name="Antonio M."/>
            <person name="Oren A."/>
            <person name="Chaudhuri R.R."/>
            <person name="La Ragione R."/>
            <person name="Hildebrand F."/>
            <person name="Pallen M.J."/>
        </authorList>
    </citation>
    <scope>NUCLEOTIDE SEQUENCE</scope>
    <source>
        <strain evidence="11">CHK187-11901</strain>
    </source>
</reference>
<dbReference type="InterPro" id="IPR040476">
    <property type="entry name" value="CSD2"/>
</dbReference>
<dbReference type="Pfam" id="PF00575">
    <property type="entry name" value="S1"/>
    <property type="match status" value="1"/>
</dbReference>
<reference evidence="11" key="2">
    <citation type="submission" date="2021-04" db="EMBL/GenBank/DDBJ databases">
        <authorList>
            <person name="Gilroy R."/>
        </authorList>
    </citation>
    <scope>NUCLEOTIDE SEQUENCE</scope>
    <source>
        <strain evidence="11">CHK187-11901</strain>
    </source>
</reference>
<dbReference type="SMART" id="SM00955">
    <property type="entry name" value="RNB"/>
    <property type="match status" value="1"/>
</dbReference>
<dbReference type="InterPro" id="IPR013223">
    <property type="entry name" value="RNase_B_OB_dom"/>
</dbReference>
<dbReference type="PANTHER" id="PTHR23355:SF9">
    <property type="entry name" value="DIS3-LIKE EXONUCLEASE 2"/>
    <property type="match status" value="1"/>
</dbReference>
<evidence type="ECO:0000259" key="10">
    <source>
        <dbReference type="PROSITE" id="PS50126"/>
    </source>
</evidence>
<dbReference type="InterPro" id="IPR012340">
    <property type="entry name" value="NA-bd_OB-fold"/>
</dbReference>
<dbReference type="InterPro" id="IPR050180">
    <property type="entry name" value="RNR_Ribonuclease"/>
</dbReference>
<proteinExistence type="inferred from homology"/>
<dbReference type="EMBL" id="DWWM01000023">
    <property type="protein sequence ID" value="HJC36250.1"/>
    <property type="molecule type" value="Genomic_DNA"/>
</dbReference>
<dbReference type="Pfam" id="PF00773">
    <property type="entry name" value="RNB"/>
    <property type="match status" value="1"/>
</dbReference>
<comment type="catalytic activity">
    <reaction evidence="1 8">
        <text>Exonucleolytic cleavage in the 3'- to 5'-direction to yield nucleoside 5'-phosphates.</text>
        <dbReference type="EC" id="3.1.13.1"/>
    </reaction>
</comment>
<dbReference type="PROSITE" id="PS50126">
    <property type="entry name" value="S1"/>
    <property type="match status" value="1"/>
</dbReference>
<dbReference type="GO" id="GO:0005829">
    <property type="term" value="C:cytosol"/>
    <property type="evidence" value="ECO:0007669"/>
    <property type="project" value="TreeGrafter"/>
</dbReference>
<evidence type="ECO:0000256" key="5">
    <source>
        <dbReference type="ARBA" id="ARBA00022801"/>
    </source>
</evidence>
<keyword evidence="4 8" id="KW-0540">Nuclease</keyword>